<feature type="domain" description="DUF7737" evidence="2">
    <location>
        <begin position="717"/>
        <end position="809"/>
    </location>
</feature>
<dbReference type="InterPro" id="IPR025406">
    <property type="entry name" value="DUF4132"/>
</dbReference>
<evidence type="ECO:0000259" key="1">
    <source>
        <dbReference type="Pfam" id="PF13569"/>
    </source>
</evidence>
<reference evidence="3 4" key="1">
    <citation type="submission" date="2019-12" db="EMBL/GenBank/DDBJ databases">
        <title>Whole genome sequencing of endophytic Actinobacterium Micromonospora sp. MPMI6T.</title>
        <authorList>
            <person name="Evv R."/>
            <person name="Podile A.R."/>
        </authorList>
    </citation>
    <scope>NUCLEOTIDE SEQUENCE [LARGE SCALE GENOMIC DNA]</scope>
    <source>
        <strain evidence="3 4">MPMI6</strain>
    </source>
</reference>
<comment type="caution">
    <text evidence="3">The sequence shown here is derived from an EMBL/GenBank/DDBJ whole genome shotgun (WGS) entry which is preliminary data.</text>
</comment>
<keyword evidence="4" id="KW-1185">Reference proteome</keyword>
<evidence type="ECO:0000313" key="4">
    <source>
        <dbReference type="Proteomes" id="UP000823521"/>
    </source>
</evidence>
<feature type="domain" description="DUF4132" evidence="1">
    <location>
        <begin position="417"/>
        <end position="598"/>
    </location>
</feature>
<proteinExistence type="predicted"/>
<dbReference type="EMBL" id="WVUH01000439">
    <property type="protein sequence ID" value="MBO4210263.1"/>
    <property type="molecule type" value="Genomic_DNA"/>
</dbReference>
<accession>A0ABS3W0I0</accession>
<protein>
    <submittedName>
        <fullName evidence="3">DUF4132 domain-containing protein</fullName>
    </submittedName>
</protein>
<dbReference type="InterPro" id="IPR056639">
    <property type="entry name" value="DUF7737"/>
</dbReference>
<sequence length="818" mass="90313">MWSGRDRPDPAVVQGFYDRMRAVAPAGAGAIERDARRRAGERRFPETACGRLVASLDDTGVRALGMWVHHWCLRCYEDDNRVALRLIEEIAGRTGLGWTVDEVLWMFGETHVTPYVEQGFRLPVAAAAELGPAELSALRPEVEAILDWLETGRSPFSTAARRRIARQLRPVVDGSVTVADPLPAWLLHVGDRFGATARERYGDRLRRPGVVTVLTHAATLARVEPTARWLRTGRSAVAGAPDAVPAIRGLLELFTEQEEAPLHDDGYTVVLHPDAETLLRGLLWLVADTDQEWVTPLLAAVTVHAATAFAGAPGFPHCPRLANAAVLALSRRAGVVPVVTLARLSGSVRNRALLTRIRAALTGLGAARGWSPEEVLELSVADHGLDAEGRRVTKVGGYEAVVGIEQGRAVLRFERDGRALKGVPAVVRADHPGELADLRSLVRDVGTSLAGERGRIESLLSADRVWSAADWAARYLDQPVTGCFGRRLIWQTEVGPGRWVTGWPHREPSGWTLLTREGTVLPVGRVRLWHPLRAGADEVGAWRDRTMAGDLRQPLRQAFREVYRVTPAEKATRFHSDRFAGHILRYRQANATMRTRGWATTYLGPWDGGFEGEAVREFGAWRARFFHALVEDPDEHDHGTRYCVTDRVRFDRRDGTVWQPVPVTGVPPLVFSEAMRDVAGFVEVASIATDPQWRDRGTARFRSYWAEETTGPLTTSAEIRRDVLSRLLPRSGIADRVVLGPRFLRVRGSRGAYRIHLGSGVVRTDPDDTYLPVAVDRRPPVPPLPFEDAVLTEVLSRAFLLLADDGITGGTDLRRVTG</sequence>
<name>A0ABS3W0I0_MICEH</name>
<gene>
    <name evidence="3" type="ORF">GSF22_30355</name>
</gene>
<dbReference type="Pfam" id="PF13569">
    <property type="entry name" value="DUF4132"/>
    <property type="match status" value="1"/>
</dbReference>
<dbReference type="Pfam" id="PF24879">
    <property type="entry name" value="DUF7737"/>
    <property type="match status" value="1"/>
</dbReference>
<evidence type="ECO:0000259" key="2">
    <source>
        <dbReference type="Pfam" id="PF24879"/>
    </source>
</evidence>
<organism evidence="3 4">
    <name type="scientific">Micromonospora echinofusca</name>
    <dbReference type="NCBI Taxonomy" id="47858"/>
    <lineage>
        <taxon>Bacteria</taxon>
        <taxon>Bacillati</taxon>
        <taxon>Actinomycetota</taxon>
        <taxon>Actinomycetes</taxon>
        <taxon>Micromonosporales</taxon>
        <taxon>Micromonosporaceae</taxon>
        <taxon>Micromonospora</taxon>
    </lineage>
</organism>
<dbReference type="Proteomes" id="UP000823521">
    <property type="component" value="Unassembled WGS sequence"/>
</dbReference>
<evidence type="ECO:0000313" key="3">
    <source>
        <dbReference type="EMBL" id="MBO4210263.1"/>
    </source>
</evidence>